<accession>A0AA89BTY7</accession>
<dbReference type="PROSITE" id="PS50275">
    <property type="entry name" value="SAC"/>
    <property type="match status" value="1"/>
</dbReference>
<dbReference type="InterPro" id="IPR002013">
    <property type="entry name" value="SAC_dom"/>
</dbReference>
<dbReference type="Proteomes" id="UP001186944">
    <property type="component" value="Unassembled WGS sequence"/>
</dbReference>
<dbReference type="GO" id="GO:0005769">
    <property type="term" value="C:early endosome"/>
    <property type="evidence" value="ECO:0007669"/>
    <property type="project" value="TreeGrafter"/>
</dbReference>
<evidence type="ECO:0000313" key="2">
    <source>
        <dbReference type="EMBL" id="KAK3095790.1"/>
    </source>
</evidence>
<feature type="domain" description="SAC" evidence="1">
    <location>
        <begin position="179"/>
        <end position="302"/>
    </location>
</feature>
<proteinExistence type="predicted"/>
<dbReference type="GO" id="GO:0046856">
    <property type="term" value="P:phosphatidylinositol dephosphorylation"/>
    <property type="evidence" value="ECO:0007669"/>
    <property type="project" value="TreeGrafter"/>
</dbReference>
<sequence>MSQLFQTEDHYILHEGQHSLWCSRHNGTIEAKKGIVLHVFFFFRSGDDICSAWNPVCIGLVYGLIGKIKIHPDEEWRLLLIKERSLVGRIAEKHEVYRINKIVIIPLSSAEPQELDLDRCQVHHFGIRKNQTISQTGGSQRQLQNAWKTIKTGVDIVKTRKKEIKEREKFAKRICEEIFKLYNDTDSFFVCETFDLTKSIQRQSLSDTTKDGQLDWNNADPRFFWNRYMVSELLDMDVNEETRSLNSHWVVPIIQGYIQIENCLLDFDKSSPELSPEFSGSKHIEPMEYTIILISRRSIHRADHTIPSTYDVIRTGARIGAGLLESVRPEVQTSAQIR</sequence>
<dbReference type="GO" id="GO:0043812">
    <property type="term" value="F:phosphatidylinositol-4-phosphate phosphatase activity"/>
    <property type="evidence" value="ECO:0007669"/>
    <property type="project" value="TreeGrafter"/>
</dbReference>
<dbReference type="AlphaFoldDB" id="A0AA89BTY7"/>
<dbReference type="GO" id="GO:2001135">
    <property type="term" value="P:regulation of endocytic recycling"/>
    <property type="evidence" value="ECO:0007669"/>
    <property type="project" value="TreeGrafter"/>
</dbReference>
<organism evidence="2 3">
    <name type="scientific">Pinctada imbricata</name>
    <name type="common">Atlantic pearl-oyster</name>
    <name type="synonym">Pinctada martensii</name>
    <dbReference type="NCBI Taxonomy" id="66713"/>
    <lineage>
        <taxon>Eukaryota</taxon>
        <taxon>Metazoa</taxon>
        <taxon>Spiralia</taxon>
        <taxon>Lophotrochozoa</taxon>
        <taxon>Mollusca</taxon>
        <taxon>Bivalvia</taxon>
        <taxon>Autobranchia</taxon>
        <taxon>Pteriomorphia</taxon>
        <taxon>Pterioida</taxon>
        <taxon>Pterioidea</taxon>
        <taxon>Pteriidae</taxon>
        <taxon>Pinctada</taxon>
    </lineage>
</organism>
<evidence type="ECO:0000313" key="3">
    <source>
        <dbReference type="Proteomes" id="UP001186944"/>
    </source>
</evidence>
<dbReference type="PANTHER" id="PTHR45662">
    <property type="entry name" value="PHOSPHATIDYLINOSITIDE PHOSPHATASE SAC1"/>
    <property type="match status" value="1"/>
</dbReference>
<gene>
    <name evidence="2" type="ORF">FSP39_019195</name>
</gene>
<reference evidence="2" key="1">
    <citation type="submission" date="2019-08" db="EMBL/GenBank/DDBJ databases">
        <title>The improved chromosome-level genome for the pearl oyster Pinctada fucata martensii using PacBio sequencing and Hi-C.</title>
        <authorList>
            <person name="Zheng Z."/>
        </authorList>
    </citation>
    <scope>NUCLEOTIDE SEQUENCE</scope>
    <source>
        <strain evidence="2">ZZ-2019</strain>
        <tissue evidence="2">Adductor muscle</tissue>
    </source>
</reference>
<dbReference type="GO" id="GO:0045334">
    <property type="term" value="C:clathrin-coated endocytic vesicle"/>
    <property type="evidence" value="ECO:0007669"/>
    <property type="project" value="TreeGrafter"/>
</dbReference>
<comment type="caution">
    <text evidence="2">The sequence shown here is derived from an EMBL/GenBank/DDBJ whole genome shotgun (WGS) entry which is preliminary data.</text>
</comment>
<dbReference type="Pfam" id="PF02383">
    <property type="entry name" value="Syja_N"/>
    <property type="match status" value="1"/>
</dbReference>
<evidence type="ECO:0000259" key="1">
    <source>
        <dbReference type="PROSITE" id="PS50275"/>
    </source>
</evidence>
<dbReference type="PANTHER" id="PTHR45662:SF8">
    <property type="entry name" value="PHOSPHATIDYLINOSITIDE PHOSPHATASE SAC2"/>
    <property type="match status" value="1"/>
</dbReference>
<dbReference type="EMBL" id="VSWD01000008">
    <property type="protein sequence ID" value="KAK3095790.1"/>
    <property type="molecule type" value="Genomic_DNA"/>
</dbReference>
<protein>
    <recommendedName>
        <fullName evidence="1">SAC domain-containing protein</fullName>
    </recommendedName>
</protein>
<keyword evidence="3" id="KW-1185">Reference proteome</keyword>
<name>A0AA89BTY7_PINIB</name>